<dbReference type="InterPro" id="IPR036938">
    <property type="entry name" value="PAP2/HPO_sf"/>
</dbReference>
<evidence type="ECO:0000256" key="1">
    <source>
        <dbReference type="ARBA" id="ARBA00022801"/>
    </source>
</evidence>
<keyword evidence="4" id="KW-1185">Reference proteome</keyword>
<keyword evidence="1" id="KW-0378">Hydrolase</keyword>
<feature type="transmembrane region" description="Helical" evidence="2">
    <location>
        <begin position="154"/>
        <end position="172"/>
    </location>
</feature>
<feature type="transmembrane region" description="Helical" evidence="2">
    <location>
        <begin position="97"/>
        <end position="115"/>
    </location>
</feature>
<dbReference type="STRING" id="4432.A0A1U8A8N1"/>
<dbReference type="Proteomes" id="UP000189703">
    <property type="component" value="Unplaced"/>
</dbReference>
<gene>
    <name evidence="5" type="primary">LOC104601913</name>
</gene>
<dbReference type="GO" id="GO:0008195">
    <property type="term" value="F:phosphatidate phosphatase activity"/>
    <property type="evidence" value="ECO:0000318"/>
    <property type="project" value="GO_Central"/>
</dbReference>
<dbReference type="GO" id="GO:0006651">
    <property type="term" value="P:diacylglycerol biosynthetic process"/>
    <property type="evidence" value="ECO:0000318"/>
    <property type="project" value="GO_Central"/>
</dbReference>
<reference evidence="5" key="1">
    <citation type="submission" date="2025-08" db="UniProtKB">
        <authorList>
            <consortium name="RefSeq"/>
        </authorList>
    </citation>
    <scope>IDENTIFICATION</scope>
</reference>
<feature type="transmembrane region" description="Helical" evidence="2">
    <location>
        <begin position="184"/>
        <end position="206"/>
    </location>
</feature>
<name>A0A1U8A8N1_NELNU</name>
<keyword evidence="2" id="KW-0472">Membrane</keyword>
<keyword evidence="2" id="KW-0812">Transmembrane</keyword>
<dbReference type="FunCoup" id="A0A1U8A8N1">
    <property type="interactions" value="517"/>
</dbReference>
<evidence type="ECO:0000313" key="5">
    <source>
        <dbReference type="RefSeq" id="XP_010263720.2"/>
    </source>
</evidence>
<dbReference type="KEGG" id="nnu:104601913"/>
<dbReference type="GO" id="GO:0009507">
    <property type="term" value="C:chloroplast"/>
    <property type="evidence" value="ECO:0000318"/>
    <property type="project" value="GO_Central"/>
</dbReference>
<evidence type="ECO:0000313" key="4">
    <source>
        <dbReference type="Proteomes" id="UP000189703"/>
    </source>
</evidence>
<dbReference type="OrthoDB" id="302705at2759"/>
<dbReference type="InterPro" id="IPR000225">
    <property type="entry name" value="Armadillo"/>
</dbReference>
<dbReference type="OMA" id="HDMEALW"/>
<dbReference type="InterPro" id="IPR000326">
    <property type="entry name" value="PAP2/HPO"/>
</dbReference>
<feature type="transmembrane region" description="Helical" evidence="2">
    <location>
        <begin position="121"/>
        <end position="142"/>
    </location>
</feature>
<keyword evidence="2" id="KW-1133">Transmembrane helix</keyword>
<dbReference type="Pfam" id="PF01569">
    <property type="entry name" value="PAP2"/>
    <property type="match status" value="1"/>
</dbReference>
<dbReference type="RefSeq" id="XP_010263720.2">
    <property type="nucleotide sequence ID" value="XM_010265418.2"/>
</dbReference>
<accession>A0A1U8A8N1</accession>
<dbReference type="SUPFAM" id="SSF48317">
    <property type="entry name" value="Acid phosphatase/Vanadium-dependent haloperoxidase"/>
    <property type="match status" value="1"/>
</dbReference>
<dbReference type="AlphaFoldDB" id="A0A1U8A8N1"/>
<dbReference type="PANTHER" id="PTHR11247:SF40">
    <property type="entry name" value="LIPID PHOSPHATE PHOSPHATASE EPSILON 1, CHLOROPLASTIC"/>
    <property type="match status" value="1"/>
</dbReference>
<dbReference type="eggNOG" id="KOG3146">
    <property type="taxonomic scope" value="Eukaryota"/>
</dbReference>
<feature type="domain" description="Phosphatidic acid phosphatase type 2/haloperoxidase" evidence="3">
    <location>
        <begin position="60"/>
        <end position="169"/>
    </location>
</feature>
<evidence type="ECO:0000259" key="3">
    <source>
        <dbReference type="SMART" id="SM00014"/>
    </source>
</evidence>
<dbReference type="PANTHER" id="PTHR11247">
    <property type="entry name" value="PALMITOYL-PROTEIN THIOESTERASE/DOLICHYLDIPHOSPHATASE 1"/>
    <property type="match status" value="1"/>
</dbReference>
<protein>
    <submittedName>
        <fullName evidence="5">Lipid phosphate phosphatase epsilon 2, chloroplastic-like</fullName>
    </submittedName>
</protein>
<organism evidence="4 5">
    <name type="scientific">Nelumbo nucifera</name>
    <name type="common">Sacred lotus</name>
    <dbReference type="NCBI Taxonomy" id="4432"/>
    <lineage>
        <taxon>Eukaryota</taxon>
        <taxon>Viridiplantae</taxon>
        <taxon>Streptophyta</taxon>
        <taxon>Embryophyta</taxon>
        <taxon>Tracheophyta</taxon>
        <taxon>Spermatophyta</taxon>
        <taxon>Magnoliopsida</taxon>
        <taxon>Proteales</taxon>
        <taxon>Nelumbonaceae</taxon>
        <taxon>Nelumbo</taxon>
    </lineage>
</organism>
<sequence>MMVMKVSFPWKKEAILGNELSEFRSNFISGGFEATLNRWSKWLVFALFGAFILLRHDTEALWAAMGFDINAWLSITKKRILNQERPVSTLRSDTGMPSSHAQTIFFTVIFAILSLVEWLGINGFTIIVGVFVLACGSYFSWLRVSQQLHTLSQVIVGAVLGSIFSILWFWSWNAIVLKAFISSLWVRVLVVLGAIGCCVNFLLYVTMDLRLLAKNKQENRLKIARAGAVRPLISLISSSDARLQEPLRHRLNTTKQWNGRSRVEPRNVNKLPELDLIVEDQIDVLI</sequence>
<dbReference type="FunFam" id="1.20.144.10:FF:000026">
    <property type="entry name" value="Lipid phosphate phosphatase epsilon 2 chloroplastic"/>
    <property type="match status" value="1"/>
</dbReference>
<dbReference type="SMART" id="SM00014">
    <property type="entry name" value="acidPPc"/>
    <property type="match status" value="1"/>
</dbReference>
<dbReference type="Gene3D" id="1.20.144.10">
    <property type="entry name" value="Phosphatidic acid phosphatase type 2/haloperoxidase"/>
    <property type="match status" value="1"/>
</dbReference>
<dbReference type="GeneID" id="104601913"/>
<proteinExistence type="predicted"/>
<dbReference type="InParanoid" id="A0A1U8A8N1"/>
<evidence type="ECO:0000256" key="2">
    <source>
        <dbReference type="SAM" id="Phobius"/>
    </source>
</evidence>
<feature type="transmembrane region" description="Helical" evidence="2">
    <location>
        <begin position="39"/>
        <end position="54"/>
    </location>
</feature>
<dbReference type="Pfam" id="PF00514">
    <property type="entry name" value="Arm"/>
    <property type="match status" value="1"/>
</dbReference>